<organism evidence="1 2">
    <name type="scientific">Sphingobacterium multivorum</name>
    <dbReference type="NCBI Taxonomy" id="28454"/>
    <lineage>
        <taxon>Bacteria</taxon>
        <taxon>Pseudomonadati</taxon>
        <taxon>Bacteroidota</taxon>
        <taxon>Sphingobacteriia</taxon>
        <taxon>Sphingobacteriales</taxon>
        <taxon>Sphingobacteriaceae</taxon>
        <taxon>Sphingobacterium</taxon>
    </lineage>
</organism>
<evidence type="ECO:0000313" key="2">
    <source>
        <dbReference type="Proteomes" id="UP000251241"/>
    </source>
</evidence>
<dbReference type="AlphaFoldDB" id="A0A2X2IZ64"/>
<name>A0A2X2IZ64_SPHMU</name>
<proteinExistence type="predicted"/>
<dbReference type="Proteomes" id="UP000251241">
    <property type="component" value="Unassembled WGS sequence"/>
</dbReference>
<reference evidence="1 2" key="1">
    <citation type="submission" date="2018-06" db="EMBL/GenBank/DDBJ databases">
        <authorList>
            <consortium name="Pathogen Informatics"/>
            <person name="Doyle S."/>
        </authorList>
    </citation>
    <scope>NUCLEOTIDE SEQUENCE [LARGE SCALE GENOMIC DNA]</scope>
    <source>
        <strain evidence="1 2">NCTC11343</strain>
    </source>
</reference>
<accession>A0A2X2IZ64</accession>
<gene>
    <name evidence="1" type="ORF">NCTC11343_02063</name>
</gene>
<dbReference type="EMBL" id="UAUU01000008">
    <property type="protein sequence ID" value="SPZ85501.1"/>
    <property type="molecule type" value="Genomic_DNA"/>
</dbReference>
<protein>
    <submittedName>
        <fullName evidence="1">Uncharacterized protein</fullName>
    </submittedName>
</protein>
<sequence>MKRLMMSLVAVVMLSSVASAKTATTPVNGNASVKTTSQRLANNTLRVTEETTETNAAFVRCNFKVSIYSSDGVLLGSAVYTDYASSAGGCAGFFAAMHDWVANN</sequence>
<dbReference type="GeneID" id="97181158"/>
<dbReference type="RefSeq" id="WP_146753046.1">
    <property type="nucleotide sequence ID" value="NZ_CP069793.1"/>
</dbReference>
<evidence type="ECO:0000313" key="1">
    <source>
        <dbReference type="EMBL" id="SPZ85501.1"/>
    </source>
</evidence>